<dbReference type="InterPro" id="IPR025377">
    <property type="entry name" value="DUF4367"/>
</dbReference>
<keyword evidence="5" id="KW-1185">Reference proteome</keyword>
<dbReference type="Proteomes" id="UP001056500">
    <property type="component" value="Chromosome"/>
</dbReference>
<protein>
    <submittedName>
        <fullName evidence="4">DUF4367 domain-containing protein</fullName>
    </submittedName>
</protein>
<evidence type="ECO:0000313" key="4">
    <source>
        <dbReference type="EMBL" id="USG66434.1"/>
    </source>
</evidence>
<organism evidence="4 5">
    <name type="scientific">Brevibacillus ruminantium</name>
    <dbReference type="NCBI Taxonomy" id="2950604"/>
    <lineage>
        <taxon>Bacteria</taxon>
        <taxon>Bacillati</taxon>
        <taxon>Bacillota</taxon>
        <taxon>Bacilli</taxon>
        <taxon>Bacillales</taxon>
        <taxon>Paenibacillaceae</taxon>
        <taxon>Brevibacillus</taxon>
    </lineage>
</organism>
<feature type="transmembrane region" description="Helical" evidence="2">
    <location>
        <begin position="86"/>
        <end position="107"/>
    </location>
</feature>
<dbReference type="EMBL" id="CP098755">
    <property type="protein sequence ID" value="USG66434.1"/>
    <property type="molecule type" value="Genomic_DNA"/>
</dbReference>
<evidence type="ECO:0000256" key="2">
    <source>
        <dbReference type="SAM" id="Phobius"/>
    </source>
</evidence>
<keyword evidence="2" id="KW-0812">Transmembrane</keyword>
<evidence type="ECO:0000256" key="1">
    <source>
        <dbReference type="SAM" id="MobiDB-lite"/>
    </source>
</evidence>
<accession>A0ABY4WIA5</accession>
<feature type="domain" description="DUF4367" evidence="3">
    <location>
        <begin position="242"/>
        <end position="338"/>
    </location>
</feature>
<evidence type="ECO:0000259" key="3">
    <source>
        <dbReference type="Pfam" id="PF14285"/>
    </source>
</evidence>
<evidence type="ECO:0000313" key="5">
    <source>
        <dbReference type="Proteomes" id="UP001056500"/>
    </source>
</evidence>
<feature type="region of interest" description="Disordered" evidence="1">
    <location>
        <begin position="45"/>
        <end position="79"/>
    </location>
</feature>
<keyword evidence="2" id="KW-0472">Membrane</keyword>
<proteinExistence type="predicted"/>
<name>A0ABY4WIA5_9BACL</name>
<dbReference type="Pfam" id="PF14285">
    <property type="entry name" value="DUF4367"/>
    <property type="match status" value="1"/>
</dbReference>
<dbReference type="RefSeq" id="WP_251873583.1">
    <property type="nucleotide sequence ID" value="NZ_CP098755.1"/>
</dbReference>
<sequence length="346" mass="38426">MFDQEQALSQLLRQKSKDFTVSPRLKNRIMASVMAVQADQMAAQAAQADLPTRSLPPAQADRADATRHRVPSGRTASRKTNAGKPLLAMVSLLVLMITSGFVVLKYLEIKNEAGETVLSYQEARPLSAEKIEELKAKQATIDQLRSTLQPGTAAAVYQAKDENGQPQYFYIQNPLVVNNLDALKERLGPDLRTPAEKIDGYRFSQATLFIGYELDDSQMAVMAAEAQEQNKEYVIRPVPMRSDITSVSITYENDAGQILFLNARHQEGQGRIVLPAVHEQSEQVLIHGSEGIYLEYLHPEGGKRKILEWLQAGSNWLLSLTTADGFSKDDLIRIAESISARKISSR</sequence>
<keyword evidence="2" id="KW-1133">Transmembrane helix</keyword>
<reference evidence="4" key="1">
    <citation type="submission" date="2022-06" db="EMBL/GenBank/DDBJ databases">
        <title>Genome sequencing of Brevibacillus sp. BB3-R1.</title>
        <authorList>
            <person name="Heo J."/>
            <person name="Lee D."/>
            <person name="Won M."/>
            <person name="Han B.-H."/>
            <person name="Hong S.-B."/>
            <person name="Kwon S.-W."/>
        </authorList>
    </citation>
    <scope>NUCLEOTIDE SEQUENCE</scope>
    <source>
        <strain evidence="4">BB3-R1</strain>
    </source>
</reference>
<gene>
    <name evidence="4" type="ORF">NDK47_03785</name>
</gene>